<protein>
    <submittedName>
        <fullName evidence="2 4">Uncharacterized protein</fullName>
    </submittedName>
</protein>
<evidence type="ECO:0000256" key="1">
    <source>
        <dbReference type="SAM" id="MobiDB-lite"/>
    </source>
</evidence>
<feature type="compositionally biased region" description="Low complexity" evidence="1">
    <location>
        <begin position="17"/>
        <end position="26"/>
    </location>
</feature>
<reference evidence="2 3" key="2">
    <citation type="submission" date="2018-11" db="EMBL/GenBank/DDBJ databases">
        <authorList>
            <consortium name="Pathogen Informatics"/>
        </authorList>
    </citation>
    <scope>NUCLEOTIDE SEQUENCE [LARGE SCALE GENOMIC DNA]</scope>
</reference>
<proteinExistence type="predicted"/>
<organism evidence="4">
    <name type="scientific">Taenia asiatica</name>
    <name type="common">Asian tapeworm</name>
    <dbReference type="NCBI Taxonomy" id="60517"/>
    <lineage>
        <taxon>Eukaryota</taxon>
        <taxon>Metazoa</taxon>
        <taxon>Spiralia</taxon>
        <taxon>Lophotrochozoa</taxon>
        <taxon>Platyhelminthes</taxon>
        <taxon>Cestoda</taxon>
        <taxon>Eucestoda</taxon>
        <taxon>Cyclophyllidea</taxon>
        <taxon>Taeniidae</taxon>
        <taxon>Taenia</taxon>
    </lineage>
</organism>
<keyword evidence="3" id="KW-1185">Reference proteome</keyword>
<dbReference type="AlphaFoldDB" id="A0A0R3VTB8"/>
<dbReference type="EMBL" id="UYRS01000060">
    <property type="protein sequence ID" value="VDK21024.1"/>
    <property type="molecule type" value="Genomic_DNA"/>
</dbReference>
<dbReference type="Proteomes" id="UP000282613">
    <property type="component" value="Unassembled WGS sequence"/>
</dbReference>
<sequence length="275" mass="29757">MEARCRELREPSFKTHTVTTTNTKSTRPCRTPTDLTKTPSRRGSLSIIQPKVCLNEMLVMARKIWLSNGSNAADIPLPTVAMKFKVLPASGLSEGAPQGSGNKGECESRTASDFIEVDTEKCREPIESVDVQAELDLGVLLQRWLAKLTDVEASENSANRRSSKQRQSGSVTKKKGESTKSGGKMSPEQASAESMFNFCRDRANSELRRPWAASLTSDVPSVDWSLGQSSGGTISNLVRQTSNGTIDLCLQSVDLLSSSSTASEPLSDKGSQPEN</sequence>
<evidence type="ECO:0000313" key="3">
    <source>
        <dbReference type="Proteomes" id="UP000282613"/>
    </source>
</evidence>
<accession>A0A0R3VTB8</accession>
<name>A0A0R3VTB8_TAEAS</name>
<feature type="region of interest" description="Disordered" evidence="1">
    <location>
        <begin position="17"/>
        <end position="41"/>
    </location>
</feature>
<gene>
    <name evidence="2" type="ORF">TASK_LOCUS473</name>
</gene>
<reference evidence="4" key="1">
    <citation type="submission" date="2017-02" db="UniProtKB">
        <authorList>
            <consortium name="WormBaseParasite"/>
        </authorList>
    </citation>
    <scope>IDENTIFICATION</scope>
</reference>
<feature type="region of interest" description="Disordered" evidence="1">
    <location>
        <begin position="152"/>
        <end position="191"/>
    </location>
</feature>
<dbReference type="WBParaSite" id="TASK_0000047201-mRNA-1">
    <property type="protein sequence ID" value="TASK_0000047201-mRNA-1"/>
    <property type="gene ID" value="TASK_0000047201"/>
</dbReference>
<evidence type="ECO:0000313" key="2">
    <source>
        <dbReference type="EMBL" id="VDK21024.1"/>
    </source>
</evidence>
<dbReference type="OrthoDB" id="6240436at2759"/>
<evidence type="ECO:0000313" key="4">
    <source>
        <dbReference type="WBParaSite" id="TASK_0000047201-mRNA-1"/>
    </source>
</evidence>